<dbReference type="AlphaFoldDB" id="A0A7Z7BNS2"/>
<accession>A0A7Z7BNS2</accession>
<evidence type="ECO:0000313" key="2">
    <source>
        <dbReference type="Proteomes" id="UP000198917"/>
    </source>
</evidence>
<dbReference type="GO" id="GO:0016787">
    <property type="term" value="F:hydrolase activity"/>
    <property type="evidence" value="ECO:0007669"/>
    <property type="project" value="InterPro"/>
</dbReference>
<dbReference type="Pfam" id="PF06821">
    <property type="entry name" value="Ser_hydrolase"/>
    <property type="match status" value="1"/>
</dbReference>
<evidence type="ECO:0008006" key="3">
    <source>
        <dbReference type="Google" id="ProtNLM"/>
    </source>
</evidence>
<dbReference type="InterPro" id="IPR029058">
    <property type="entry name" value="AB_hydrolase_fold"/>
</dbReference>
<comment type="caution">
    <text evidence="1">The sequence shown here is derived from an EMBL/GenBank/DDBJ whole genome shotgun (WGS) entry which is preliminary data.</text>
</comment>
<gene>
    <name evidence="1" type="ORF">SAMN05428983_3036</name>
</gene>
<organism evidence="1 2">
    <name type="scientific">Agrobacterium fabrum</name>
    <dbReference type="NCBI Taxonomy" id="1176649"/>
    <lineage>
        <taxon>Bacteria</taxon>
        <taxon>Pseudomonadati</taxon>
        <taxon>Pseudomonadota</taxon>
        <taxon>Alphaproteobacteria</taxon>
        <taxon>Hyphomicrobiales</taxon>
        <taxon>Rhizobiaceae</taxon>
        <taxon>Rhizobium/Agrobacterium group</taxon>
        <taxon>Agrobacterium</taxon>
        <taxon>Agrobacterium tumefaciens complex</taxon>
    </lineage>
</organism>
<dbReference type="Gene3D" id="3.40.50.1820">
    <property type="entry name" value="alpha/beta hydrolase"/>
    <property type="match status" value="1"/>
</dbReference>
<protein>
    <recommendedName>
        <fullName evidence="3">Esterase</fullName>
    </recommendedName>
</protein>
<dbReference type="RefSeq" id="WP_092732675.1">
    <property type="nucleotide sequence ID" value="NZ_FNEW01000002.1"/>
</dbReference>
<dbReference type="InterPro" id="IPR010662">
    <property type="entry name" value="RBBP9/YdeN"/>
</dbReference>
<reference evidence="1 2" key="1">
    <citation type="submission" date="2016-10" db="EMBL/GenBank/DDBJ databases">
        <authorList>
            <person name="Varghese N."/>
            <person name="Submissions S."/>
        </authorList>
    </citation>
    <scope>NUCLEOTIDE SEQUENCE [LARGE SCALE GENOMIC DNA]</scope>
    <source>
        <strain evidence="1 2">PDC82</strain>
    </source>
</reference>
<name>A0A7Z7BNS2_9HYPH</name>
<evidence type="ECO:0000313" key="1">
    <source>
        <dbReference type="EMBL" id="SDJ84048.1"/>
    </source>
</evidence>
<dbReference type="SUPFAM" id="SSF53474">
    <property type="entry name" value="alpha/beta-Hydrolases"/>
    <property type="match status" value="1"/>
</dbReference>
<proteinExistence type="predicted"/>
<sequence>MCTTLIVPGLNGSDEGHWQRHWLLDDPQARLVDQDNWQCPVLEDWIDRLESALSAVESAYIVAHSLGCPLVANMASRPSVAKIRGALLVAPAHLDRVEAMHPCIVRFGAFPHQPLAFPSLVVGSMNDPYMDPEELAQTATSWGSDLVNLGSVGHINIAAGFGRWPGGYALFDRLKSTAEKTATGSRLHGLPRIHGAHLRSDASVL</sequence>
<dbReference type="Proteomes" id="UP000198917">
    <property type="component" value="Unassembled WGS sequence"/>
</dbReference>
<dbReference type="EMBL" id="FNEW01000002">
    <property type="protein sequence ID" value="SDJ84048.1"/>
    <property type="molecule type" value="Genomic_DNA"/>
</dbReference>